<dbReference type="Proteomes" id="UP000242381">
    <property type="component" value="Unassembled WGS sequence"/>
</dbReference>
<name>A0A1X0RJM7_RHIZD</name>
<evidence type="ECO:0000313" key="2">
    <source>
        <dbReference type="Proteomes" id="UP000242381"/>
    </source>
</evidence>
<feature type="non-terminal residue" evidence="1">
    <location>
        <position position="163"/>
    </location>
</feature>
<gene>
    <name evidence="1" type="ORF">BCV71DRAFT_283090</name>
</gene>
<accession>A0A1X0RJM7</accession>
<dbReference type="AlphaFoldDB" id="A0A1X0RJM7"/>
<dbReference type="EMBL" id="KV921761">
    <property type="protein sequence ID" value="ORE12237.1"/>
    <property type="molecule type" value="Genomic_DNA"/>
</dbReference>
<organism evidence="1 2">
    <name type="scientific">Rhizopus microsporus</name>
    <dbReference type="NCBI Taxonomy" id="58291"/>
    <lineage>
        <taxon>Eukaryota</taxon>
        <taxon>Fungi</taxon>
        <taxon>Fungi incertae sedis</taxon>
        <taxon>Mucoromycota</taxon>
        <taxon>Mucoromycotina</taxon>
        <taxon>Mucoromycetes</taxon>
        <taxon>Mucorales</taxon>
        <taxon>Mucorineae</taxon>
        <taxon>Rhizopodaceae</taxon>
        <taxon>Rhizopus</taxon>
    </lineage>
</organism>
<proteinExistence type="predicted"/>
<evidence type="ECO:0000313" key="1">
    <source>
        <dbReference type="EMBL" id="ORE12237.1"/>
    </source>
</evidence>
<protein>
    <submittedName>
        <fullName evidence="1">Uncharacterized protein</fullName>
    </submittedName>
</protein>
<sequence>MISLDPPPLLKFLSSGERLQILRRQQKALQETIAITSSAIDLLSERTTVHTVASRLRNIAIRNIRDNGMPFSNFMATVLNLLQYSPGLSMHKLYYGISLIMECHSCSQWLFCNREFARSQIGQMGRKGKDKAVFDLPKAFTSHLNLDEALLIIALAFRRKATE</sequence>
<reference evidence="1 2" key="1">
    <citation type="journal article" date="2016" name="Proc. Natl. Acad. Sci. U.S.A.">
        <title>Lipid metabolic changes in an early divergent fungus govern the establishment of a mutualistic symbiosis with endobacteria.</title>
        <authorList>
            <person name="Lastovetsky O.A."/>
            <person name="Gaspar M.L."/>
            <person name="Mondo S.J."/>
            <person name="LaButti K.M."/>
            <person name="Sandor L."/>
            <person name="Grigoriev I.V."/>
            <person name="Henry S.A."/>
            <person name="Pawlowska T.E."/>
        </authorList>
    </citation>
    <scope>NUCLEOTIDE SEQUENCE [LARGE SCALE GENOMIC DNA]</scope>
    <source>
        <strain evidence="1 2">ATCC 11559</strain>
    </source>
</reference>